<reference evidence="1" key="1">
    <citation type="submission" date="2020-01" db="EMBL/GenBank/DDBJ databases">
        <title>Development of genomics and gene disruption for Polysphondylium violaceum indicates a role for the polyketide synthase stlB in stalk morphogenesis.</title>
        <authorList>
            <person name="Narita B."/>
            <person name="Kawabe Y."/>
            <person name="Kin K."/>
            <person name="Saito T."/>
            <person name="Gibbs R."/>
            <person name="Kuspa A."/>
            <person name="Muzny D."/>
            <person name="Queller D."/>
            <person name="Richards S."/>
            <person name="Strassman J."/>
            <person name="Sucgang R."/>
            <person name="Worley K."/>
            <person name="Schaap P."/>
        </authorList>
    </citation>
    <scope>NUCLEOTIDE SEQUENCE</scope>
    <source>
        <strain evidence="1">QSvi11</strain>
    </source>
</reference>
<proteinExistence type="predicted"/>
<evidence type="ECO:0000313" key="2">
    <source>
        <dbReference type="Proteomes" id="UP000695562"/>
    </source>
</evidence>
<sequence>MQTRSSQEKTSGSIKQFSKSLIFVFLSKANLKNVIDKLLELSWTPESQKYLTKYLLDVHKGKYGNIYLIFICLPNGEYGNRDPV</sequence>
<comment type="caution">
    <text evidence="1">The sequence shown here is derived from an EMBL/GenBank/DDBJ whole genome shotgun (WGS) entry which is preliminary data.</text>
</comment>
<dbReference type="EMBL" id="AJWJ01000722">
    <property type="protein sequence ID" value="KAF2069192.1"/>
    <property type="molecule type" value="Genomic_DNA"/>
</dbReference>
<dbReference type="PANTHER" id="PTHR12839:SF7">
    <property type="entry name" value="REGULATOR OF NONSENSE TRANSCRIPTS 2"/>
    <property type="match status" value="1"/>
</dbReference>
<evidence type="ECO:0000313" key="1">
    <source>
        <dbReference type="EMBL" id="KAF2069192.1"/>
    </source>
</evidence>
<dbReference type="InterPro" id="IPR039762">
    <property type="entry name" value="Nmd2/UPF2"/>
</dbReference>
<dbReference type="AlphaFoldDB" id="A0A8J4PK42"/>
<dbReference type="Proteomes" id="UP000695562">
    <property type="component" value="Unassembled WGS sequence"/>
</dbReference>
<gene>
    <name evidence="1" type="ORF">CYY_009492</name>
</gene>
<protein>
    <submittedName>
        <fullName evidence="1">Uncharacterized protein</fullName>
    </submittedName>
</protein>
<accession>A0A8J4PK42</accession>
<dbReference type="GO" id="GO:0000184">
    <property type="term" value="P:nuclear-transcribed mRNA catabolic process, nonsense-mediated decay"/>
    <property type="evidence" value="ECO:0007669"/>
    <property type="project" value="InterPro"/>
</dbReference>
<name>A0A8J4PK42_9MYCE</name>
<organism evidence="1 2">
    <name type="scientific">Polysphondylium violaceum</name>
    <dbReference type="NCBI Taxonomy" id="133409"/>
    <lineage>
        <taxon>Eukaryota</taxon>
        <taxon>Amoebozoa</taxon>
        <taxon>Evosea</taxon>
        <taxon>Eumycetozoa</taxon>
        <taxon>Dictyostelia</taxon>
        <taxon>Dictyosteliales</taxon>
        <taxon>Dictyosteliaceae</taxon>
        <taxon>Polysphondylium</taxon>
    </lineage>
</organism>
<dbReference type="Gene3D" id="1.25.40.180">
    <property type="match status" value="1"/>
</dbReference>
<keyword evidence="2" id="KW-1185">Reference proteome</keyword>
<dbReference type="PANTHER" id="PTHR12839">
    <property type="entry name" value="NONSENSE-MEDIATED MRNA DECAY PROTEIN 2 UP-FRAMESHIFT SUPPRESSOR 2"/>
    <property type="match status" value="1"/>
</dbReference>
<dbReference type="GO" id="GO:0005737">
    <property type="term" value="C:cytoplasm"/>
    <property type="evidence" value="ECO:0007669"/>
    <property type="project" value="TreeGrafter"/>
</dbReference>
<dbReference type="OrthoDB" id="27832at2759"/>
<dbReference type="GO" id="GO:0035145">
    <property type="term" value="C:exon-exon junction complex"/>
    <property type="evidence" value="ECO:0007669"/>
    <property type="project" value="TreeGrafter"/>
</dbReference>